<evidence type="ECO:0000313" key="2">
    <source>
        <dbReference type="Proteomes" id="UP001209878"/>
    </source>
</evidence>
<dbReference type="Proteomes" id="UP001209878">
    <property type="component" value="Unassembled WGS sequence"/>
</dbReference>
<accession>A0AAD9JXN1</accession>
<name>A0AAD9JXN1_RIDPI</name>
<comment type="caution">
    <text evidence="1">The sequence shown here is derived from an EMBL/GenBank/DDBJ whole genome shotgun (WGS) entry which is preliminary data.</text>
</comment>
<gene>
    <name evidence="1" type="ORF">NP493_1653g00015</name>
</gene>
<dbReference type="AlphaFoldDB" id="A0AAD9JXN1"/>
<keyword evidence="2" id="KW-1185">Reference proteome</keyword>
<reference evidence="1" key="1">
    <citation type="journal article" date="2023" name="Mol. Biol. Evol.">
        <title>Third-Generation Sequencing Reveals the Adaptive Role of the Epigenome in Three Deep-Sea Polychaetes.</title>
        <authorList>
            <person name="Perez M."/>
            <person name="Aroh O."/>
            <person name="Sun Y."/>
            <person name="Lan Y."/>
            <person name="Juniper S.K."/>
            <person name="Young C.R."/>
            <person name="Angers B."/>
            <person name="Qian P.Y."/>
        </authorList>
    </citation>
    <scope>NUCLEOTIDE SEQUENCE</scope>
    <source>
        <strain evidence="1">R07B-5</strain>
    </source>
</reference>
<sequence length="161" mass="18311">MVFEDKTLEHGMAFPSKDPFKKQETKFCKGMKAVFGGELKSCEVDFIHADIDSSVDLHGRLHFYKNKLETAADEEDAIPEFIQERLTSVCYTQFICNSITGNVFHTQEGYTLTSNFSKATPKIEGQNDTNYYKAQESVCDEVSDIKKNIVLHCLKQSNHII</sequence>
<protein>
    <submittedName>
        <fullName evidence="1">Uncharacterized protein</fullName>
    </submittedName>
</protein>
<evidence type="ECO:0000313" key="1">
    <source>
        <dbReference type="EMBL" id="KAK2160378.1"/>
    </source>
</evidence>
<dbReference type="EMBL" id="JAODUO010001652">
    <property type="protein sequence ID" value="KAK2160378.1"/>
    <property type="molecule type" value="Genomic_DNA"/>
</dbReference>
<proteinExistence type="predicted"/>
<organism evidence="1 2">
    <name type="scientific">Ridgeia piscesae</name>
    <name type="common">Tubeworm</name>
    <dbReference type="NCBI Taxonomy" id="27915"/>
    <lineage>
        <taxon>Eukaryota</taxon>
        <taxon>Metazoa</taxon>
        <taxon>Spiralia</taxon>
        <taxon>Lophotrochozoa</taxon>
        <taxon>Annelida</taxon>
        <taxon>Polychaeta</taxon>
        <taxon>Sedentaria</taxon>
        <taxon>Canalipalpata</taxon>
        <taxon>Sabellida</taxon>
        <taxon>Siboglinidae</taxon>
        <taxon>Ridgeia</taxon>
    </lineage>
</organism>